<dbReference type="Pfam" id="PF00356">
    <property type="entry name" value="LacI"/>
    <property type="match status" value="1"/>
</dbReference>
<protein>
    <submittedName>
        <fullName evidence="5">LacI family transcriptional regulator</fullName>
    </submittedName>
</protein>
<dbReference type="PANTHER" id="PTHR30146">
    <property type="entry name" value="LACI-RELATED TRANSCRIPTIONAL REPRESSOR"/>
    <property type="match status" value="1"/>
</dbReference>
<accession>A0A7C3RKZ0</accession>
<dbReference type="Gene3D" id="1.10.260.40">
    <property type="entry name" value="lambda repressor-like DNA-binding domains"/>
    <property type="match status" value="1"/>
</dbReference>
<dbReference type="PROSITE" id="PS50932">
    <property type="entry name" value="HTH_LACI_2"/>
    <property type="match status" value="1"/>
</dbReference>
<dbReference type="FunFam" id="1.10.260.40:FF:000002">
    <property type="entry name" value="HTH-type transcriptional repressor PurR"/>
    <property type="match status" value="1"/>
</dbReference>
<proteinExistence type="predicted"/>
<dbReference type="PANTHER" id="PTHR30146:SF24">
    <property type="entry name" value="XYLOSE OPERON REGULATORY PROTEIN"/>
    <property type="match status" value="1"/>
</dbReference>
<evidence type="ECO:0000256" key="3">
    <source>
        <dbReference type="ARBA" id="ARBA00023163"/>
    </source>
</evidence>
<dbReference type="InterPro" id="IPR046335">
    <property type="entry name" value="LacI/GalR-like_sensor"/>
</dbReference>
<feature type="domain" description="HTH lacI-type" evidence="4">
    <location>
        <begin position="2"/>
        <end position="56"/>
    </location>
</feature>
<dbReference type="SUPFAM" id="SSF53822">
    <property type="entry name" value="Periplasmic binding protein-like I"/>
    <property type="match status" value="1"/>
</dbReference>
<evidence type="ECO:0000313" key="5">
    <source>
        <dbReference type="EMBL" id="HFX14080.1"/>
    </source>
</evidence>
<keyword evidence="2" id="KW-0238">DNA-binding</keyword>
<organism evidence="5">
    <name type="scientific">Dictyoglomus thermophilum</name>
    <dbReference type="NCBI Taxonomy" id="14"/>
    <lineage>
        <taxon>Bacteria</taxon>
        <taxon>Pseudomonadati</taxon>
        <taxon>Dictyoglomota</taxon>
        <taxon>Dictyoglomia</taxon>
        <taxon>Dictyoglomales</taxon>
        <taxon>Dictyoglomaceae</taxon>
        <taxon>Dictyoglomus</taxon>
    </lineage>
</organism>
<dbReference type="PRINTS" id="PR00036">
    <property type="entry name" value="HTHLACI"/>
</dbReference>
<dbReference type="Pfam" id="PF13377">
    <property type="entry name" value="Peripla_BP_3"/>
    <property type="match status" value="1"/>
</dbReference>
<dbReference type="InterPro" id="IPR028082">
    <property type="entry name" value="Peripla_BP_I"/>
</dbReference>
<evidence type="ECO:0000259" key="4">
    <source>
        <dbReference type="PROSITE" id="PS50932"/>
    </source>
</evidence>
<comment type="caution">
    <text evidence="5">The sequence shown here is derived from an EMBL/GenBank/DDBJ whole genome shotgun (WGS) entry which is preliminary data.</text>
</comment>
<dbReference type="InterPro" id="IPR000843">
    <property type="entry name" value="HTH_LacI"/>
</dbReference>
<dbReference type="CDD" id="cd06267">
    <property type="entry name" value="PBP1_LacI_sugar_binding-like"/>
    <property type="match status" value="1"/>
</dbReference>
<gene>
    <name evidence="5" type="ORF">ENW00_08055</name>
</gene>
<dbReference type="CDD" id="cd01392">
    <property type="entry name" value="HTH_LacI"/>
    <property type="match status" value="1"/>
</dbReference>
<dbReference type="EMBL" id="DTIN01000033">
    <property type="protein sequence ID" value="HFX14080.1"/>
    <property type="molecule type" value="Genomic_DNA"/>
</dbReference>
<evidence type="ECO:0000256" key="2">
    <source>
        <dbReference type="ARBA" id="ARBA00023125"/>
    </source>
</evidence>
<dbReference type="GO" id="GO:0000976">
    <property type="term" value="F:transcription cis-regulatory region binding"/>
    <property type="evidence" value="ECO:0007669"/>
    <property type="project" value="TreeGrafter"/>
</dbReference>
<keyword evidence="1" id="KW-0805">Transcription regulation</keyword>
<dbReference type="SMART" id="SM00354">
    <property type="entry name" value="HTH_LACI"/>
    <property type="match status" value="1"/>
</dbReference>
<name>A0A7C3RKZ0_DICTH</name>
<sequence>MVTIKDVAKEAGVSIATVSRVLNNSPRVNEETKKKVLEAIKKLGYSPNVVARSLAKKSLKTNVISIVVPFFTRDFFVEVLRGINNVISKTDYSIHLYNIERIEDREKIFSPELFNRCDGLIVVSFDIKKDEAKILKNAQKPVVLIDSFHPEFSSVYVDNKKGAYMAVRYLIATGRRNIAFVSGVINDPLGFMASYRRYEGLLEALKEAGIPFNPLLHIQTGFSLEKGYRAGKTLISRGIPFDAVFCASDTQAIGLMRALLEEGIKVPEDVAIIGFDDISDARYLGLSTVKQPMTEMGEVGAKILLDLLLGIETSFTHLELPLELIIRLTS</sequence>
<dbReference type="Gene3D" id="3.40.50.2300">
    <property type="match status" value="2"/>
</dbReference>
<dbReference type="AlphaFoldDB" id="A0A7C3RKZ0"/>
<dbReference type="GO" id="GO:0003700">
    <property type="term" value="F:DNA-binding transcription factor activity"/>
    <property type="evidence" value="ECO:0007669"/>
    <property type="project" value="TreeGrafter"/>
</dbReference>
<dbReference type="SUPFAM" id="SSF47413">
    <property type="entry name" value="lambda repressor-like DNA-binding domains"/>
    <property type="match status" value="1"/>
</dbReference>
<dbReference type="InterPro" id="IPR010982">
    <property type="entry name" value="Lambda_DNA-bd_dom_sf"/>
</dbReference>
<reference evidence="5" key="1">
    <citation type="journal article" date="2020" name="mSystems">
        <title>Genome- and Community-Level Interaction Insights into Carbon Utilization and Element Cycling Functions of Hydrothermarchaeota in Hydrothermal Sediment.</title>
        <authorList>
            <person name="Zhou Z."/>
            <person name="Liu Y."/>
            <person name="Xu W."/>
            <person name="Pan J."/>
            <person name="Luo Z.H."/>
            <person name="Li M."/>
        </authorList>
    </citation>
    <scope>NUCLEOTIDE SEQUENCE [LARGE SCALE GENOMIC DNA]</scope>
    <source>
        <strain evidence="5">SpSt-81</strain>
    </source>
</reference>
<evidence type="ECO:0000256" key="1">
    <source>
        <dbReference type="ARBA" id="ARBA00023015"/>
    </source>
</evidence>
<dbReference type="PROSITE" id="PS00356">
    <property type="entry name" value="HTH_LACI_1"/>
    <property type="match status" value="1"/>
</dbReference>
<keyword evidence="3" id="KW-0804">Transcription</keyword>